<dbReference type="InterPro" id="IPR002347">
    <property type="entry name" value="SDR_fam"/>
</dbReference>
<dbReference type="OrthoDB" id="2102561at2759"/>
<evidence type="ECO:0000313" key="2">
    <source>
        <dbReference type="EMBL" id="KAF2898866.1"/>
    </source>
</evidence>
<dbReference type="AlphaFoldDB" id="A0A8K0D8K2"/>
<evidence type="ECO:0000256" key="1">
    <source>
        <dbReference type="SAM" id="Phobius"/>
    </source>
</evidence>
<gene>
    <name evidence="2" type="ORF">ILUMI_07324</name>
</gene>
<evidence type="ECO:0008006" key="4">
    <source>
        <dbReference type="Google" id="ProtNLM"/>
    </source>
</evidence>
<dbReference type="GO" id="GO:0008202">
    <property type="term" value="P:steroid metabolic process"/>
    <property type="evidence" value="ECO:0007669"/>
    <property type="project" value="TreeGrafter"/>
</dbReference>
<keyword evidence="3" id="KW-1185">Reference proteome</keyword>
<keyword evidence="1" id="KW-1133">Transmembrane helix</keyword>
<sequence>MSGPFKRRASLKKPVALGLVKSAATRRRSSVTALAPIPQVQQDVPWDLLERCLLPLVFCHAVAAITSTTLGALRIWQVTTFTLFIWFTIVMLGVVLFYHNLKIQFAGKAVLITGCDSRVGCALARVLDDMGLTVFAGFQNAVDNPVADELKEESSGRLHVLQLDVSSETQILAASLHVSANLPDGSDGLWAVIHAASWIALGEIEWIPLEVIRKAADINFIGATRLIQAMLPLVRKAKGRVVLVTSGLSRVVSPVRGIHCALQAAMEAEATCLRQELKPRGVDVIVVAPGEYSSGSSWLTEEGIKEQAREMWEQLMEEQRLEYGEEHFEAAVRSLEKYTKSKDADLSPALRALSDSVIRAFPLQRYTPISRQEKLQAFIANYFPRSFYDIIYS</sequence>
<keyword evidence="1" id="KW-0472">Membrane</keyword>
<dbReference type="Proteomes" id="UP000801492">
    <property type="component" value="Unassembled WGS sequence"/>
</dbReference>
<dbReference type="GO" id="GO:0016491">
    <property type="term" value="F:oxidoreductase activity"/>
    <property type="evidence" value="ECO:0007669"/>
    <property type="project" value="TreeGrafter"/>
</dbReference>
<dbReference type="SUPFAM" id="SSF51735">
    <property type="entry name" value="NAD(P)-binding Rossmann-fold domains"/>
    <property type="match status" value="1"/>
</dbReference>
<feature type="transmembrane region" description="Helical" evidence="1">
    <location>
        <begin position="78"/>
        <end position="98"/>
    </location>
</feature>
<dbReference type="EMBL" id="VTPC01003218">
    <property type="protein sequence ID" value="KAF2898866.1"/>
    <property type="molecule type" value="Genomic_DNA"/>
</dbReference>
<name>A0A8K0D8K2_IGNLU</name>
<dbReference type="Pfam" id="PF00106">
    <property type="entry name" value="adh_short"/>
    <property type="match status" value="1"/>
</dbReference>
<proteinExistence type="predicted"/>
<reference evidence="2" key="1">
    <citation type="submission" date="2019-08" db="EMBL/GenBank/DDBJ databases">
        <title>The genome of the North American firefly Photinus pyralis.</title>
        <authorList>
            <consortium name="Photinus pyralis genome working group"/>
            <person name="Fallon T.R."/>
            <person name="Sander Lower S.E."/>
            <person name="Weng J.-K."/>
        </authorList>
    </citation>
    <scope>NUCLEOTIDE SEQUENCE</scope>
    <source>
        <strain evidence="2">TRF0915ILg1</strain>
        <tissue evidence="2">Whole body</tissue>
    </source>
</reference>
<dbReference type="PRINTS" id="PR00081">
    <property type="entry name" value="GDHRDH"/>
</dbReference>
<protein>
    <recommendedName>
        <fullName evidence="4">D-beta-hydroxybutyrate dehydrogenase, mitochondrial</fullName>
    </recommendedName>
</protein>
<evidence type="ECO:0000313" key="3">
    <source>
        <dbReference type="Proteomes" id="UP000801492"/>
    </source>
</evidence>
<accession>A0A8K0D8K2</accession>
<comment type="caution">
    <text evidence="2">The sequence shown here is derived from an EMBL/GenBank/DDBJ whole genome shotgun (WGS) entry which is preliminary data.</text>
</comment>
<organism evidence="2 3">
    <name type="scientific">Ignelater luminosus</name>
    <name type="common">Cucubano</name>
    <name type="synonym">Pyrophorus luminosus</name>
    <dbReference type="NCBI Taxonomy" id="2038154"/>
    <lineage>
        <taxon>Eukaryota</taxon>
        <taxon>Metazoa</taxon>
        <taxon>Ecdysozoa</taxon>
        <taxon>Arthropoda</taxon>
        <taxon>Hexapoda</taxon>
        <taxon>Insecta</taxon>
        <taxon>Pterygota</taxon>
        <taxon>Neoptera</taxon>
        <taxon>Endopterygota</taxon>
        <taxon>Coleoptera</taxon>
        <taxon>Polyphaga</taxon>
        <taxon>Elateriformia</taxon>
        <taxon>Elateroidea</taxon>
        <taxon>Elateridae</taxon>
        <taxon>Agrypninae</taxon>
        <taxon>Pyrophorini</taxon>
        <taxon>Ignelater</taxon>
    </lineage>
</organism>
<dbReference type="PANTHER" id="PTHR43313">
    <property type="entry name" value="SHORT-CHAIN DEHYDROGENASE/REDUCTASE FAMILY 9C"/>
    <property type="match status" value="1"/>
</dbReference>
<dbReference type="PANTHER" id="PTHR43313:SF50">
    <property type="entry name" value="GH26015P"/>
    <property type="match status" value="1"/>
</dbReference>
<keyword evidence="1" id="KW-0812">Transmembrane</keyword>
<dbReference type="InterPro" id="IPR036291">
    <property type="entry name" value="NAD(P)-bd_dom_sf"/>
</dbReference>
<dbReference type="Gene3D" id="3.40.50.720">
    <property type="entry name" value="NAD(P)-binding Rossmann-like Domain"/>
    <property type="match status" value="1"/>
</dbReference>